<evidence type="ECO:0000256" key="5">
    <source>
        <dbReference type="ARBA" id="ARBA00023015"/>
    </source>
</evidence>
<dbReference type="EMBL" id="JAERTZ010000026">
    <property type="protein sequence ID" value="MBL1378859.1"/>
    <property type="molecule type" value="Genomic_DNA"/>
</dbReference>
<keyword evidence="4" id="KW-1005">Bacterial flagellum biogenesis</keyword>
<evidence type="ECO:0000256" key="3">
    <source>
        <dbReference type="ARBA" id="ARBA00022491"/>
    </source>
</evidence>
<evidence type="ECO:0000313" key="11">
    <source>
        <dbReference type="EMBL" id="MBL1378859.1"/>
    </source>
</evidence>
<keyword evidence="5" id="KW-0805">Transcription regulation</keyword>
<comment type="caution">
    <text evidence="11">The sequence shown here is derived from an EMBL/GenBank/DDBJ whole genome shotgun (WGS) entry which is preliminary data.</text>
</comment>
<dbReference type="InterPro" id="IPR007412">
    <property type="entry name" value="FlgM"/>
</dbReference>
<protein>
    <recommendedName>
        <fullName evidence="2">Negative regulator of flagellin synthesis</fullName>
    </recommendedName>
    <alternativeName>
        <fullName evidence="8">Anti-sigma-28 factor</fullName>
    </alternativeName>
</protein>
<dbReference type="Proteomes" id="UP000638570">
    <property type="component" value="Unassembled WGS sequence"/>
</dbReference>
<evidence type="ECO:0000256" key="7">
    <source>
        <dbReference type="ARBA" id="ARBA00024739"/>
    </source>
</evidence>
<name>A0ABS1QVH3_9GAMM</name>
<proteinExistence type="inferred from homology"/>
<dbReference type="InterPro" id="IPR035890">
    <property type="entry name" value="Anti-sigma-28_factor_FlgM_sf"/>
</dbReference>
<reference evidence="12" key="1">
    <citation type="submission" date="2021-01" db="EMBL/GenBank/DDBJ databases">
        <title>Genome public.</title>
        <authorList>
            <person name="Liu C."/>
            <person name="Sun Q."/>
        </authorList>
    </citation>
    <scope>NUCLEOTIDE SEQUENCE [LARGE SCALE GENOMIC DNA]</scope>
    <source>
        <strain evidence="12">CGMCC 1.18722</strain>
    </source>
</reference>
<evidence type="ECO:0000256" key="6">
    <source>
        <dbReference type="ARBA" id="ARBA00023163"/>
    </source>
</evidence>
<keyword evidence="6" id="KW-0804">Transcription</keyword>
<feature type="domain" description="Anti-sigma-28 factor FlgM C-terminal" evidence="10">
    <location>
        <begin position="38"/>
        <end position="87"/>
    </location>
</feature>
<dbReference type="Pfam" id="PF04316">
    <property type="entry name" value="FlgM"/>
    <property type="match status" value="1"/>
</dbReference>
<evidence type="ECO:0000256" key="2">
    <source>
        <dbReference type="ARBA" id="ARBA00017823"/>
    </source>
</evidence>
<dbReference type="SUPFAM" id="SSF101498">
    <property type="entry name" value="Anti-sigma factor FlgM"/>
    <property type="match status" value="1"/>
</dbReference>
<dbReference type="InterPro" id="IPR031316">
    <property type="entry name" value="FlgM_C"/>
</dbReference>
<comment type="similarity">
    <text evidence="1">Belongs to the FlgM family.</text>
</comment>
<keyword evidence="11" id="KW-0966">Cell projection</keyword>
<dbReference type="NCBIfam" id="TIGR03824">
    <property type="entry name" value="FlgM_jcvi"/>
    <property type="match status" value="1"/>
</dbReference>
<keyword evidence="12" id="KW-1185">Reference proteome</keyword>
<evidence type="ECO:0000313" key="12">
    <source>
        <dbReference type="Proteomes" id="UP000638570"/>
    </source>
</evidence>
<evidence type="ECO:0000256" key="9">
    <source>
        <dbReference type="SAM" id="MobiDB-lite"/>
    </source>
</evidence>
<keyword evidence="11" id="KW-0969">Cilium</keyword>
<feature type="region of interest" description="Disordered" evidence="9">
    <location>
        <begin position="1"/>
        <end position="37"/>
    </location>
</feature>
<evidence type="ECO:0000256" key="1">
    <source>
        <dbReference type="ARBA" id="ARBA00005322"/>
    </source>
</evidence>
<accession>A0ABS1QVH3</accession>
<evidence type="ECO:0000256" key="8">
    <source>
        <dbReference type="ARBA" id="ARBA00030117"/>
    </source>
</evidence>
<keyword evidence="11" id="KW-0282">Flagellum</keyword>
<keyword evidence="3" id="KW-0678">Repressor</keyword>
<evidence type="ECO:0000256" key="4">
    <source>
        <dbReference type="ARBA" id="ARBA00022795"/>
    </source>
</evidence>
<evidence type="ECO:0000259" key="10">
    <source>
        <dbReference type="Pfam" id="PF04316"/>
    </source>
</evidence>
<gene>
    <name evidence="11" type="primary">flgM</name>
    <name evidence="11" type="ORF">JKV55_16215</name>
</gene>
<comment type="function">
    <text evidence="7">Responsible for the coupling of flagellin expression to flagellar assembly by preventing expression of the flagellin genes when a component of the middle class of proteins is defective. It negatively regulates flagellar genes by inhibiting the activity of FliA by directly binding to FliA.</text>
</comment>
<organism evidence="11 12">
    <name type="scientific">Zobellella iuensis</name>
    <dbReference type="NCBI Taxonomy" id="2803811"/>
    <lineage>
        <taxon>Bacteria</taxon>
        <taxon>Pseudomonadati</taxon>
        <taxon>Pseudomonadota</taxon>
        <taxon>Gammaproteobacteria</taxon>
        <taxon>Aeromonadales</taxon>
        <taxon>Aeromonadaceae</taxon>
        <taxon>Zobellella</taxon>
    </lineage>
</organism>
<sequence length="93" mass="10003">MKISPQRIGALGPLSSQDDSRKGPATGASPRQDSAPRLSRELKMVQQARAQLDALPEVDMEKVAMLRQAIADNALPLDMDALSRAIVDLHGKS</sequence>
<dbReference type="RefSeq" id="WP_202087844.1">
    <property type="nucleotide sequence ID" value="NZ_JAERTZ010000026.1"/>
</dbReference>